<evidence type="ECO:0000256" key="5">
    <source>
        <dbReference type="ARBA" id="ARBA00022692"/>
    </source>
</evidence>
<dbReference type="Pfam" id="PF11834">
    <property type="entry name" value="KHA"/>
    <property type="match status" value="1"/>
</dbReference>
<evidence type="ECO:0000256" key="2">
    <source>
        <dbReference type="ARBA" id="ARBA00007929"/>
    </source>
</evidence>
<dbReference type="PRINTS" id="PR01463">
    <property type="entry name" value="EAGCHANLFMLY"/>
</dbReference>
<comment type="subunit">
    <text evidence="14">The potassium channel is composed of a homo- or heterotetrameric complex of pore-forming subunits.</text>
</comment>
<feature type="transmembrane region" description="Helical" evidence="14">
    <location>
        <begin position="266"/>
        <end position="285"/>
    </location>
</feature>
<protein>
    <recommendedName>
        <fullName evidence="14">Potassium channel</fullName>
    </recommendedName>
</protein>
<dbReference type="SUPFAM" id="SSF48403">
    <property type="entry name" value="Ankyrin repeat"/>
    <property type="match status" value="1"/>
</dbReference>
<dbReference type="FunFam" id="1.10.287.70:FF:000123">
    <property type="entry name" value="Potassium channel KAT3"/>
    <property type="match status" value="1"/>
</dbReference>
<keyword evidence="6 14" id="KW-0631">Potassium channel</keyword>
<comment type="domain">
    <text evidence="14">The KHA domain (rich in hydrophobic and acidic residues) present in the C-terminal part is likely to be important for tetramerization.</text>
</comment>
<keyword evidence="12 14" id="KW-0407">Ion channel</keyword>
<evidence type="ECO:0000256" key="6">
    <source>
        <dbReference type="ARBA" id="ARBA00022826"/>
    </source>
</evidence>
<keyword evidence="3 14" id="KW-0813">Transport</keyword>
<evidence type="ECO:0000259" key="15">
    <source>
        <dbReference type="PROSITE" id="PS50042"/>
    </source>
</evidence>
<dbReference type="SMART" id="SM00248">
    <property type="entry name" value="ANK"/>
    <property type="match status" value="4"/>
</dbReference>
<keyword evidence="13" id="KW-0040">ANK repeat</keyword>
<comment type="subcellular location">
    <subcellularLocation>
        <location evidence="1 14">Membrane</location>
        <topology evidence="1 14">Multi-pass membrane protein</topology>
    </subcellularLocation>
</comment>
<keyword evidence="7 14" id="KW-0851">Voltage-gated channel</keyword>
<evidence type="ECO:0000256" key="13">
    <source>
        <dbReference type="PROSITE-ProRule" id="PRU00023"/>
    </source>
</evidence>
<dbReference type="InterPro" id="IPR018490">
    <property type="entry name" value="cNMP-bd_dom_sf"/>
</dbReference>
<feature type="transmembrane region" description="Helical" evidence="14">
    <location>
        <begin position="297"/>
        <end position="315"/>
    </location>
</feature>
<dbReference type="PRINTS" id="PR01415">
    <property type="entry name" value="ANKYRIN"/>
</dbReference>
<dbReference type="InterPro" id="IPR036770">
    <property type="entry name" value="Ankyrin_rpt-contain_sf"/>
</dbReference>
<dbReference type="PANTHER" id="PTHR45743:SF21">
    <property type="entry name" value="POTASSIUM CHANNEL AKT2_3"/>
    <property type="match status" value="1"/>
</dbReference>
<dbReference type="GO" id="GO:0005249">
    <property type="term" value="F:voltage-gated potassium channel activity"/>
    <property type="evidence" value="ECO:0007669"/>
    <property type="project" value="UniProtKB-UniRule"/>
</dbReference>
<comment type="similarity">
    <text evidence="2 14">Belongs to the potassium channel family. Plant (TC 1.A.1.4) subfamily.</text>
</comment>
<name>A0A2P2JG72_RHIMU</name>
<dbReference type="Pfam" id="PF12796">
    <property type="entry name" value="Ank_2"/>
    <property type="match status" value="2"/>
</dbReference>
<dbReference type="FunFam" id="2.60.120.10:FF:000074">
    <property type="entry name" value="Potassium channel KAT2"/>
    <property type="match status" value="1"/>
</dbReference>
<reference evidence="17" key="1">
    <citation type="submission" date="2018-02" db="EMBL/GenBank/DDBJ databases">
        <title>Rhizophora mucronata_Transcriptome.</title>
        <authorList>
            <person name="Meera S.P."/>
            <person name="Sreeshan A."/>
            <person name="Augustine A."/>
        </authorList>
    </citation>
    <scope>NUCLEOTIDE SEQUENCE</scope>
    <source>
        <tissue evidence="17">Leaf</tissue>
    </source>
</reference>
<proteinExistence type="inferred from homology"/>
<dbReference type="InterPro" id="IPR000595">
    <property type="entry name" value="cNMP-bd_dom"/>
</dbReference>
<keyword evidence="8 14" id="KW-0630">Potassium</keyword>
<dbReference type="PROSITE" id="PS50297">
    <property type="entry name" value="ANK_REP_REGION"/>
    <property type="match status" value="2"/>
</dbReference>
<evidence type="ECO:0000256" key="9">
    <source>
        <dbReference type="ARBA" id="ARBA00022989"/>
    </source>
</evidence>
<dbReference type="PROSITE" id="PS50088">
    <property type="entry name" value="ANK_REPEAT"/>
    <property type="match status" value="2"/>
</dbReference>
<evidence type="ECO:0000256" key="1">
    <source>
        <dbReference type="ARBA" id="ARBA00004141"/>
    </source>
</evidence>
<evidence type="ECO:0000256" key="7">
    <source>
        <dbReference type="ARBA" id="ARBA00022882"/>
    </source>
</evidence>
<dbReference type="InterPro" id="IPR005821">
    <property type="entry name" value="Ion_trans_dom"/>
</dbReference>
<dbReference type="Gene3D" id="1.10.287.630">
    <property type="entry name" value="Helix hairpin bin"/>
    <property type="match status" value="1"/>
</dbReference>
<evidence type="ECO:0000313" key="17">
    <source>
        <dbReference type="EMBL" id="MBW92445.1"/>
    </source>
</evidence>
<dbReference type="CDD" id="cd00038">
    <property type="entry name" value="CAP_ED"/>
    <property type="match status" value="1"/>
</dbReference>
<comment type="caution">
    <text evidence="14">Lacks conserved residue(s) required for the propagation of feature annotation.</text>
</comment>
<dbReference type="Pfam" id="PF00520">
    <property type="entry name" value="Ion_trans"/>
    <property type="match status" value="1"/>
</dbReference>
<dbReference type="PROSITE" id="PS51490">
    <property type="entry name" value="KHA"/>
    <property type="match status" value="1"/>
</dbReference>
<comment type="domain">
    <text evidence="14">The segment S4 is probably the voltage-sensor and is characterized by a series of positively charged amino acids. The pore-forming region H5 is enclosed by the transmembrane segments S5 and S6 in the Shaker-type (1P/6TM) and contains the GYGD signature motif which seems to be involved in potassium selectivity.</text>
</comment>
<dbReference type="Gene3D" id="1.10.287.70">
    <property type="match status" value="1"/>
</dbReference>
<keyword evidence="9 14" id="KW-1133">Transmembrane helix</keyword>
<dbReference type="SUPFAM" id="SSF51206">
    <property type="entry name" value="cAMP-binding domain-like"/>
    <property type="match status" value="1"/>
</dbReference>
<keyword evidence="5 14" id="KW-0812">Transmembrane</keyword>
<feature type="transmembrane region" description="Helical" evidence="14">
    <location>
        <begin position="83"/>
        <end position="105"/>
    </location>
</feature>
<feature type="repeat" description="ANK" evidence="13">
    <location>
        <begin position="672"/>
        <end position="704"/>
    </location>
</feature>
<dbReference type="Gene3D" id="2.60.120.10">
    <property type="entry name" value="Jelly Rolls"/>
    <property type="match status" value="1"/>
</dbReference>
<keyword evidence="4 14" id="KW-0633">Potassium transport</keyword>
<evidence type="ECO:0000256" key="12">
    <source>
        <dbReference type="ARBA" id="ARBA00023303"/>
    </source>
</evidence>
<evidence type="ECO:0000256" key="4">
    <source>
        <dbReference type="ARBA" id="ARBA00022538"/>
    </source>
</evidence>
<feature type="domain" description="KHA" evidence="16">
    <location>
        <begin position="760"/>
        <end position="839"/>
    </location>
</feature>
<evidence type="ECO:0000256" key="3">
    <source>
        <dbReference type="ARBA" id="ARBA00022448"/>
    </source>
</evidence>
<keyword evidence="10 14" id="KW-0406">Ion transport</keyword>
<dbReference type="InterPro" id="IPR003938">
    <property type="entry name" value="K_chnl_volt-dep_EAG/ELK/ERG"/>
</dbReference>
<evidence type="ECO:0000259" key="16">
    <source>
        <dbReference type="PROSITE" id="PS51490"/>
    </source>
</evidence>
<evidence type="ECO:0000256" key="11">
    <source>
        <dbReference type="ARBA" id="ARBA00023136"/>
    </source>
</evidence>
<dbReference type="InterPro" id="IPR045319">
    <property type="entry name" value="KAT/AKT"/>
</dbReference>
<dbReference type="Gene3D" id="1.25.40.20">
    <property type="entry name" value="Ankyrin repeat-containing domain"/>
    <property type="match status" value="1"/>
</dbReference>
<dbReference type="InterPro" id="IPR021789">
    <property type="entry name" value="KHA_dom"/>
</dbReference>
<accession>A0A2P2JG72</accession>
<dbReference type="InterPro" id="IPR014710">
    <property type="entry name" value="RmlC-like_jellyroll"/>
</dbReference>
<feature type="transmembrane region" description="Helical" evidence="14">
    <location>
        <begin position="215"/>
        <end position="240"/>
    </location>
</feature>
<dbReference type="SUPFAM" id="SSF81324">
    <property type="entry name" value="Voltage-gated potassium channels"/>
    <property type="match status" value="1"/>
</dbReference>
<dbReference type="PROSITE" id="PS50042">
    <property type="entry name" value="CNMP_BINDING_3"/>
    <property type="match status" value="1"/>
</dbReference>
<comment type="function">
    <text evidence="14">Potassium channel.</text>
</comment>
<feature type="transmembrane region" description="Helical" evidence="14">
    <location>
        <begin position="117"/>
        <end position="135"/>
    </location>
</feature>
<evidence type="ECO:0000256" key="10">
    <source>
        <dbReference type="ARBA" id="ARBA00023065"/>
    </source>
</evidence>
<feature type="repeat" description="ANK" evidence="13">
    <location>
        <begin position="575"/>
        <end position="607"/>
    </location>
</feature>
<organism evidence="17">
    <name type="scientific">Rhizophora mucronata</name>
    <name type="common">Asiatic mangrove</name>
    <dbReference type="NCBI Taxonomy" id="61149"/>
    <lineage>
        <taxon>Eukaryota</taxon>
        <taxon>Viridiplantae</taxon>
        <taxon>Streptophyta</taxon>
        <taxon>Embryophyta</taxon>
        <taxon>Tracheophyta</taxon>
        <taxon>Spermatophyta</taxon>
        <taxon>Magnoliopsida</taxon>
        <taxon>eudicotyledons</taxon>
        <taxon>Gunneridae</taxon>
        <taxon>Pentapetalae</taxon>
        <taxon>rosids</taxon>
        <taxon>fabids</taxon>
        <taxon>Malpighiales</taxon>
        <taxon>Rhizophoraceae</taxon>
        <taxon>Rhizophora</taxon>
    </lineage>
</organism>
<dbReference type="PANTHER" id="PTHR45743">
    <property type="entry name" value="POTASSIUM CHANNEL AKT1"/>
    <property type="match status" value="1"/>
</dbReference>
<dbReference type="SMART" id="SM00100">
    <property type="entry name" value="cNMP"/>
    <property type="match status" value="1"/>
</dbReference>
<dbReference type="AlphaFoldDB" id="A0A2P2JG72"/>
<dbReference type="GO" id="GO:0034702">
    <property type="term" value="C:monoatomic ion channel complex"/>
    <property type="evidence" value="ECO:0007669"/>
    <property type="project" value="UniProtKB-KW"/>
</dbReference>
<sequence length="839" mass="96061">MEMKHSPYDSDSLNFDMKRGQKSYHGKAEIPRDEEDEAFLSLSRMSNIIIPPLGVQVYNQNPTGSRKWMISPMDSRYRSWETLMVLLVLYSAWVSPFEVAFWSSTTRFPGLYFADNVVDLFFAINIVLTFFVAYIDPRTQLLVVDRKSVATRYLSTWFLMDVASTIPFRAMGELLTGKQKMDLSYSILDLLRLWRIRRVMQFFTRLEKDIRFSYFWVRCSRLICVTLFSVHCAGCLYYLLADRYPHHGKTWISILFPDNFRDISLWVRYISAMYWSITTMTTVGYGDLHAVNTMEMIFTVFYLLFNLCLTAYIIGNMTNLVVEGTRRTMKFRDSIEAASNFVHRNHLPRRLKEQILAYMCLRYKAESLNQHQLMEQLPKSIFKSICQHLFLSTVEKAYLFKGVSRDTLLLLVAKMKAEYIPPREDVVMQNEAPEDIYIIVSGQVEIINCDVDKELAVGTLQSGDMFGEVGALCRRSQSYTFRTRTLSQLLRLKTSALMEIKQTKREDYVAIISNFIQHHRELEDMKIGDFLVEDKEEKSESSTDFSLIAVVNTGNAAFLEELLKARMDPDIRDTKGRTPLHIAASKGHEDCVSVLLRHGCNMHVRDTDGNTALWIAIASKHHSAFKTLYHFAISSDPYAAGDLLCTAAKRNDLTMMKELLRHGLDIDAKDRHGKTAIQTAIAENYIDMVELLVLNGADVKEVNTDQFSSTALNEMLQKREIGYWITVPDIVAHDGMISKRHEAGQENNSGGKTGAVQPIRVTIYRGHCAGRRETYCTKAGRLIRLPNSLEELKRIAGQKFGFDARNAVATDAEGAEIDSIEVIRDNDKIFIVEDQNCST</sequence>
<dbReference type="InterPro" id="IPR002110">
    <property type="entry name" value="Ankyrin_rpt"/>
</dbReference>
<feature type="domain" description="Cyclic nucleotide-binding" evidence="15">
    <location>
        <begin position="399"/>
        <end position="518"/>
    </location>
</feature>
<dbReference type="EMBL" id="GGEC01011962">
    <property type="protein sequence ID" value="MBW92445.1"/>
    <property type="molecule type" value="Transcribed_RNA"/>
</dbReference>
<dbReference type="Pfam" id="PF00027">
    <property type="entry name" value="cNMP_binding"/>
    <property type="match status" value="1"/>
</dbReference>
<keyword evidence="11 14" id="KW-0472">Membrane</keyword>
<evidence type="ECO:0000256" key="14">
    <source>
        <dbReference type="RuleBase" id="RU369015"/>
    </source>
</evidence>
<evidence type="ECO:0000256" key="8">
    <source>
        <dbReference type="ARBA" id="ARBA00022958"/>
    </source>
</evidence>